<keyword evidence="3" id="KW-1185">Reference proteome</keyword>
<dbReference type="SUPFAM" id="SSF52047">
    <property type="entry name" value="RNI-like"/>
    <property type="match status" value="2"/>
</dbReference>
<dbReference type="InterPro" id="IPR006553">
    <property type="entry name" value="Leu-rich_rpt_Cys-con_subtyp"/>
</dbReference>
<dbReference type="InterPro" id="IPR032675">
    <property type="entry name" value="LRR_dom_sf"/>
</dbReference>
<feature type="non-terminal residue" evidence="2">
    <location>
        <position position="663"/>
    </location>
</feature>
<evidence type="ECO:0000313" key="2">
    <source>
        <dbReference type="EMBL" id="KAK6947913.1"/>
    </source>
</evidence>
<dbReference type="Gene3D" id="3.80.10.10">
    <property type="entry name" value="Ribonuclease Inhibitor"/>
    <property type="match status" value="4"/>
</dbReference>
<feature type="region of interest" description="Disordered" evidence="1">
    <location>
        <begin position="531"/>
        <end position="556"/>
    </location>
</feature>
<reference evidence="2 3" key="1">
    <citation type="submission" date="2023-12" db="EMBL/GenBank/DDBJ databases">
        <title>A high-quality genome assembly for Dillenia turbinata (Dilleniales).</title>
        <authorList>
            <person name="Chanderbali A."/>
        </authorList>
    </citation>
    <scope>NUCLEOTIDE SEQUENCE [LARGE SCALE GENOMIC DNA]</scope>
    <source>
        <strain evidence="2">LSX21</strain>
        <tissue evidence="2">Leaf</tissue>
    </source>
</reference>
<sequence>MASEETEGLVRLCLETAAQSRDSIQRWRKQKRTLELLPSHLSEALFHLLLRRRLLFPSLLEVFRHSVEEIDLRVQNSVDAEWMAYLGAFGCLRSLVLAECSKINNDALWPLIGMSTLKELNLSRCSKINDVGVKYLLQIPTLEKLSISETSVTSDGVKLLSSLSNLSLLDLGGLLVTDEALSSLQVLQKLQHLDIWGSKVTNGGAAVLRKFPRLSFLNLAWTNVTKLLDVPSLACLNMSNCTIDSLLATNGPNRTPLDKLVLSGATLLVSESAAFFYIYTNVLSFLDISNSNIRSFWFLSSMKALKYLDLSGTMFGDDSVEQIATIGVTLKSLNLSKTRISSAGMEILAGRVPNLEMIYLSDTPIDDSALFYISTMPSLKDINLSNTKVKGVTRQTDDENDFAYSLAALQSLRWLERLDLDGNQISDSALYPVSGLQELNYLSLKSGSLSDGCLEYLSSPPKLKHLCIRDAVLSNGGIQFFKPPAMLKMLDLMGCWLLSVDAILLFSENHPQIEVKHELSPLVSEKLSAKQSTLNTSTMKNSPSKQKQKQKMEKMPMLPSSSMKSTFLDQRLKYNREELLAMQYSSLSLASQGAYCFVDELGLKTKTGNELRLCIKGISLIKPNDFRRLKSFMWFEYVSLQNNIQGTQTATRIAWNGSATAEP</sequence>
<evidence type="ECO:0000313" key="3">
    <source>
        <dbReference type="Proteomes" id="UP001370490"/>
    </source>
</evidence>
<dbReference type="PANTHER" id="PTHR12904:SF23">
    <property type="entry name" value="PROTEIN ZER-1 HOMOLOG"/>
    <property type="match status" value="1"/>
</dbReference>
<name>A0AAN8ZV24_9MAGN</name>
<dbReference type="AlphaFoldDB" id="A0AAN8ZV24"/>
<evidence type="ECO:0000256" key="1">
    <source>
        <dbReference type="SAM" id="MobiDB-lite"/>
    </source>
</evidence>
<protein>
    <submittedName>
        <fullName evidence="2">Leucine-rich repeat</fullName>
    </submittedName>
</protein>
<dbReference type="SMART" id="SM00367">
    <property type="entry name" value="LRR_CC"/>
    <property type="match status" value="4"/>
</dbReference>
<proteinExistence type="predicted"/>
<dbReference type="Pfam" id="PF13516">
    <property type="entry name" value="LRR_6"/>
    <property type="match status" value="3"/>
</dbReference>
<dbReference type="InterPro" id="IPR051341">
    <property type="entry name" value="Zyg-11_UBL_adapter"/>
</dbReference>
<dbReference type="InterPro" id="IPR001611">
    <property type="entry name" value="Leu-rich_rpt"/>
</dbReference>
<gene>
    <name evidence="2" type="ORF">RJ641_001386</name>
</gene>
<accession>A0AAN8ZV24</accession>
<dbReference type="PANTHER" id="PTHR12904">
    <property type="match status" value="1"/>
</dbReference>
<dbReference type="EMBL" id="JBAMMX010000001">
    <property type="protein sequence ID" value="KAK6947913.1"/>
    <property type="molecule type" value="Genomic_DNA"/>
</dbReference>
<dbReference type="Proteomes" id="UP001370490">
    <property type="component" value="Unassembled WGS sequence"/>
</dbReference>
<organism evidence="2 3">
    <name type="scientific">Dillenia turbinata</name>
    <dbReference type="NCBI Taxonomy" id="194707"/>
    <lineage>
        <taxon>Eukaryota</taxon>
        <taxon>Viridiplantae</taxon>
        <taxon>Streptophyta</taxon>
        <taxon>Embryophyta</taxon>
        <taxon>Tracheophyta</taxon>
        <taxon>Spermatophyta</taxon>
        <taxon>Magnoliopsida</taxon>
        <taxon>eudicotyledons</taxon>
        <taxon>Gunneridae</taxon>
        <taxon>Pentapetalae</taxon>
        <taxon>Dilleniales</taxon>
        <taxon>Dilleniaceae</taxon>
        <taxon>Dillenia</taxon>
    </lineage>
</organism>
<comment type="caution">
    <text evidence="2">The sequence shown here is derived from an EMBL/GenBank/DDBJ whole genome shotgun (WGS) entry which is preliminary data.</text>
</comment>